<dbReference type="RefSeq" id="YP_010112316.1">
    <property type="nucleotide sequence ID" value="NC_055890.1"/>
</dbReference>
<proteinExistence type="predicted"/>
<reference evidence="2 3" key="1">
    <citation type="submission" date="2020-07" db="EMBL/GenBank/DDBJ databases">
        <title>Taxonomic proposal: Crassvirales, a new order of highly abundant and diverse bacterial viruses.</title>
        <authorList>
            <person name="Shkoporov A.N."/>
            <person name="Stockdale S.R."/>
            <person name="Guerin E."/>
            <person name="Ross R.P."/>
            <person name="Hill C."/>
        </authorList>
    </citation>
    <scope>NUCLEOTIDE SEQUENCE [LARGE SCALE GENOMIC DNA]</scope>
</reference>
<feature type="domain" description="DUF5675" evidence="1">
    <location>
        <begin position="6"/>
        <end position="140"/>
    </location>
</feature>
<dbReference type="KEGG" id="vg:65130783"/>
<evidence type="ECO:0000313" key="2">
    <source>
        <dbReference type="EMBL" id="QOR56864.1"/>
    </source>
</evidence>
<dbReference type="InterPro" id="IPR043732">
    <property type="entry name" value="DUF5675"/>
</dbReference>
<dbReference type="GeneID" id="65130783"/>
<name>A0A7M1RRV0_9CAUD</name>
<dbReference type="EMBL" id="MT774397">
    <property type="protein sequence ID" value="QOR56864.1"/>
    <property type="molecule type" value="Genomic_DNA"/>
</dbReference>
<evidence type="ECO:0000313" key="3">
    <source>
        <dbReference type="Proteomes" id="UP000593741"/>
    </source>
</evidence>
<organism evidence="2 3">
    <name type="scientific">uncultured phage cr56_1</name>
    <dbReference type="NCBI Taxonomy" id="2772081"/>
    <lineage>
        <taxon>Viruses</taxon>
        <taxon>Duplodnaviria</taxon>
        <taxon>Heunggongvirae</taxon>
        <taxon>Uroviricota</taxon>
        <taxon>Caudoviricetes</taxon>
        <taxon>Crassvirales</taxon>
        <taxon>Suoliviridae</taxon>
        <taxon>Loutivirinae</taxon>
        <taxon>Buchavirus</taxon>
        <taxon>Buchavirus faecalis</taxon>
    </lineage>
</organism>
<accession>A0A7M1RRV0</accession>
<sequence length="153" mass="17028">MHIISERIAKRSTYTISNMYIDGVKFCNVLEDTDRGLTQDTPLEDILKIKVYGKTAIPTGTYKVTLDVVSPKFSKYKQYKFCNGKLPRLLDVLGFNGILIHIGNTEADTDGCLLVGKNNVVGKVTESTVTFKALYAKMQEAVENGEEITITIK</sequence>
<keyword evidence="3" id="KW-1185">Reference proteome</keyword>
<evidence type="ECO:0000259" key="1">
    <source>
        <dbReference type="Pfam" id="PF18925"/>
    </source>
</evidence>
<dbReference type="Proteomes" id="UP000593741">
    <property type="component" value="Genome"/>
</dbReference>
<protein>
    <submittedName>
        <fullName evidence="2">L,D-carboxypeptidase/transpeptidase</fullName>
    </submittedName>
</protein>
<dbReference type="Pfam" id="PF18925">
    <property type="entry name" value="DUF5675"/>
    <property type="match status" value="1"/>
</dbReference>